<sequence length="75" mass="8582">MIREAFVENQQLRSLLMWMDDGVHLRSPPKRDTGHNRDNSLAKGVNQDQAQEKHDDQPTMQAVAENYSENCGVDD</sequence>
<keyword evidence="3" id="KW-1185">Reference proteome</keyword>
<proteinExistence type="predicted"/>
<dbReference type="Proteomes" id="UP000737018">
    <property type="component" value="Unassembled WGS sequence"/>
</dbReference>
<organism evidence="2 3">
    <name type="scientific">Castanea mollissima</name>
    <name type="common">Chinese chestnut</name>
    <dbReference type="NCBI Taxonomy" id="60419"/>
    <lineage>
        <taxon>Eukaryota</taxon>
        <taxon>Viridiplantae</taxon>
        <taxon>Streptophyta</taxon>
        <taxon>Embryophyta</taxon>
        <taxon>Tracheophyta</taxon>
        <taxon>Spermatophyta</taxon>
        <taxon>Magnoliopsida</taxon>
        <taxon>eudicotyledons</taxon>
        <taxon>Gunneridae</taxon>
        <taxon>Pentapetalae</taxon>
        <taxon>rosids</taxon>
        <taxon>fabids</taxon>
        <taxon>Fagales</taxon>
        <taxon>Fagaceae</taxon>
        <taxon>Castanea</taxon>
    </lineage>
</organism>
<comment type="caution">
    <text evidence="2">The sequence shown here is derived from an EMBL/GenBank/DDBJ whole genome shotgun (WGS) entry which is preliminary data.</text>
</comment>
<name>A0A8J4VTF9_9ROSI</name>
<evidence type="ECO:0000313" key="3">
    <source>
        <dbReference type="Proteomes" id="UP000737018"/>
    </source>
</evidence>
<dbReference type="EMBL" id="JRKL02000602">
    <property type="protein sequence ID" value="KAF3969835.1"/>
    <property type="molecule type" value="Genomic_DNA"/>
</dbReference>
<accession>A0A8J4VTF9</accession>
<feature type="region of interest" description="Disordered" evidence="1">
    <location>
        <begin position="23"/>
        <end position="59"/>
    </location>
</feature>
<evidence type="ECO:0000313" key="2">
    <source>
        <dbReference type="EMBL" id="KAF3969835.1"/>
    </source>
</evidence>
<feature type="compositionally biased region" description="Basic and acidic residues" evidence="1">
    <location>
        <begin position="23"/>
        <end position="40"/>
    </location>
</feature>
<dbReference type="AlphaFoldDB" id="A0A8J4VTF9"/>
<protein>
    <submittedName>
        <fullName evidence="2">Uncharacterized protein</fullName>
    </submittedName>
</protein>
<evidence type="ECO:0000256" key="1">
    <source>
        <dbReference type="SAM" id="MobiDB-lite"/>
    </source>
</evidence>
<gene>
    <name evidence="2" type="ORF">CMV_006406</name>
</gene>
<reference evidence="2" key="1">
    <citation type="submission" date="2020-03" db="EMBL/GenBank/DDBJ databases">
        <title>Castanea mollissima Vanexum genome sequencing.</title>
        <authorList>
            <person name="Staton M."/>
        </authorList>
    </citation>
    <scope>NUCLEOTIDE SEQUENCE</scope>
    <source>
        <tissue evidence="2">Leaf</tissue>
    </source>
</reference>